<evidence type="ECO:0000256" key="1">
    <source>
        <dbReference type="SAM" id="MobiDB-lite"/>
    </source>
</evidence>
<protein>
    <recommendedName>
        <fullName evidence="3">SUF system FeS cluster assembly SufBD core domain-containing protein</fullName>
    </recommendedName>
</protein>
<dbReference type="InterPro" id="IPR000825">
    <property type="entry name" value="SUF_FeS_clus_asmbl_SufBD_core"/>
</dbReference>
<evidence type="ECO:0000313" key="4">
    <source>
        <dbReference type="EMBL" id="CAE0710316.1"/>
    </source>
</evidence>
<name>A0A7S4EG02_9STRA</name>
<gene>
    <name evidence="4" type="ORF">PAUS00366_LOCUS3043</name>
</gene>
<dbReference type="EMBL" id="HBIX01003912">
    <property type="protein sequence ID" value="CAE0710316.1"/>
    <property type="molecule type" value="Transcribed_RNA"/>
</dbReference>
<feature type="signal peptide" evidence="2">
    <location>
        <begin position="1"/>
        <end position="25"/>
    </location>
</feature>
<evidence type="ECO:0000256" key="2">
    <source>
        <dbReference type="SAM" id="SignalP"/>
    </source>
</evidence>
<keyword evidence="2" id="KW-0732">Signal</keyword>
<proteinExistence type="predicted"/>
<feature type="region of interest" description="Disordered" evidence="1">
    <location>
        <begin position="433"/>
        <end position="457"/>
    </location>
</feature>
<dbReference type="Pfam" id="PF01458">
    <property type="entry name" value="SUFBD_core"/>
    <property type="match status" value="1"/>
</dbReference>
<evidence type="ECO:0000259" key="3">
    <source>
        <dbReference type="Pfam" id="PF01458"/>
    </source>
</evidence>
<dbReference type="InterPro" id="IPR055346">
    <property type="entry name" value="Fe-S_cluster_assembly_SufBD"/>
</dbReference>
<organism evidence="4">
    <name type="scientific">Pseudo-nitzschia australis</name>
    <dbReference type="NCBI Taxonomy" id="44445"/>
    <lineage>
        <taxon>Eukaryota</taxon>
        <taxon>Sar</taxon>
        <taxon>Stramenopiles</taxon>
        <taxon>Ochrophyta</taxon>
        <taxon>Bacillariophyta</taxon>
        <taxon>Bacillariophyceae</taxon>
        <taxon>Bacillariophycidae</taxon>
        <taxon>Bacillariales</taxon>
        <taxon>Bacillariaceae</taxon>
        <taxon>Pseudo-nitzschia</taxon>
    </lineage>
</organism>
<feature type="compositionally biased region" description="Acidic residues" evidence="1">
    <location>
        <begin position="447"/>
        <end position="456"/>
    </location>
</feature>
<dbReference type="PANTHER" id="PTHR43575:SF1">
    <property type="entry name" value="PROTEIN ABCI7, CHLOROPLASTIC"/>
    <property type="match status" value="1"/>
</dbReference>
<dbReference type="SUPFAM" id="SSF101960">
    <property type="entry name" value="Stabilizer of iron transporter SufD"/>
    <property type="match status" value="1"/>
</dbReference>
<feature type="domain" description="SUF system FeS cluster assembly SufBD core" evidence="3">
    <location>
        <begin position="455"/>
        <end position="641"/>
    </location>
</feature>
<dbReference type="GO" id="GO:0016226">
    <property type="term" value="P:iron-sulfur cluster assembly"/>
    <property type="evidence" value="ECO:0007669"/>
    <property type="project" value="InterPro"/>
</dbReference>
<dbReference type="PANTHER" id="PTHR43575">
    <property type="entry name" value="PROTEIN ABCI7, CHLOROPLASTIC"/>
    <property type="match status" value="1"/>
</dbReference>
<dbReference type="InterPro" id="IPR037284">
    <property type="entry name" value="SUF_FeS_clus_asmbl_SufBD_sf"/>
</dbReference>
<sequence length="689" mass="74263">MRTTLSENALHLLCCITILGCTTLAFTVTTPSACTNRVASSASSSASASALGVSIGMGPEQTVEEEEGEGGKSSELVAGVDYEVPDHEAYRTSRRSKLDEQCDEWFGAILGDETQRGCLGSLADDAREILLAPVPLINEEPLPTDHEEWTPYVATKLPWTPLTPAFGLEEFGLPIPRRNAETWRHFDVSGMINQDYSATCPDNGKPLELSDEDATTYREQLEKAGSWIADDDCQARLVYINGRFAPQLSMENGVAENLSKIDDSVSDEVKSYLSRLTDGFTDELTTPVPVGDDMYCSSYKSLGGADHCLGEPFSQFAVNTQQGTACFAALNTRRTGGVACVRVPDGHDAENEERKPVMILNAVTNSGGLASGDGNNGMSFHPRALVVAGENSRLSVVQACVDLDDASTHVPKLYNGFTQILVKEGANIHHSFLEESGGKVTPGVEKNDDDSGDEDDANARSIEAERPAMKDTHLECVDVQCIGDDSTYEGTVMSVGGSGRIRIAHSVSLLKPRARAKVYGFFLSGGAQRTDCKTNIHHAGQGTTSEQIQKNMIGGRATGAFRGRIRVEQSAQQTDSQQLSRTILLSDKCRAWSVPSLEIIADDVQCTHGATVSDLSEEELFYLRSRGIDTSMARNLLMYAFAADVCIGVDKAMLSSLDSGNGLQTRLIDRLNNVVPQGARAVLGEFQSS</sequence>
<feature type="chain" id="PRO_5031120316" description="SUF system FeS cluster assembly SufBD core domain-containing protein" evidence="2">
    <location>
        <begin position="26"/>
        <end position="689"/>
    </location>
</feature>
<reference evidence="4" key="1">
    <citation type="submission" date="2021-01" db="EMBL/GenBank/DDBJ databases">
        <authorList>
            <person name="Corre E."/>
            <person name="Pelletier E."/>
            <person name="Niang G."/>
            <person name="Scheremetjew M."/>
            <person name="Finn R."/>
            <person name="Kale V."/>
            <person name="Holt S."/>
            <person name="Cochrane G."/>
            <person name="Meng A."/>
            <person name="Brown T."/>
            <person name="Cohen L."/>
        </authorList>
    </citation>
    <scope>NUCLEOTIDE SEQUENCE</scope>
    <source>
        <strain evidence="4">10249 10 AB</strain>
    </source>
</reference>
<accession>A0A7S4EG02</accession>
<dbReference type="AlphaFoldDB" id="A0A7S4EG02"/>
<dbReference type="PROSITE" id="PS51257">
    <property type="entry name" value="PROKAR_LIPOPROTEIN"/>
    <property type="match status" value="1"/>
</dbReference>